<sequence>MMRKVTTALVLVLAGPALAEPLVLAALGDSLTQGYGLPAEDGFVPQLQNWLDQNGADVTVINAGVSGDTTAGGLSRVAWTMTPEVDGMIVTLGGNDLLRGIDPAVSRANLDGIMKAAQDAEVEVLLVGMTAPGNFGPDYKTAFDSIYPDLASQYDASLMGSFFDGLSDNGETPDLVQARGFFQADGVHPNAQGVTRIVDALGPKVLTLIDQINETE</sequence>
<comment type="caution">
    <text evidence="3">The sequence shown here is derived from an EMBL/GenBank/DDBJ whole genome shotgun (WGS) entry which is preliminary data.</text>
</comment>
<name>A0ABY0RIM8_9RHOB</name>
<feature type="domain" description="SGNH hydrolase-type esterase" evidence="2">
    <location>
        <begin position="26"/>
        <end position="193"/>
    </location>
</feature>
<evidence type="ECO:0000256" key="1">
    <source>
        <dbReference type="SAM" id="SignalP"/>
    </source>
</evidence>
<accession>A0ABY0RIM8</accession>
<keyword evidence="1" id="KW-0732">Signal</keyword>
<dbReference type="Proteomes" id="UP000198646">
    <property type="component" value="Unassembled WGS sequence"/>
</dbReference>
<evidence type="ECO:0000313" key="3">
    <source>
        <dbReference type="EMBL" id="SDO14308.1"/>
    </source>
</evidence>
<dbReference type="PANTHER" id="PTHR30383:SF24">
    <property type="entry name" value="THIOESTERASE 1_PROTEASE 1_LYSOPHOSPHOLIPASE L1"/>
    <property type="match status" value="1"/>
</dbReference>
<dbReference type="PANTHER" id="PTHR30383">
    <property type="entry name" value="THIOESTERASE 1/PROTEASE 1/LYSOPHOSPHOLIPASE L1"/>
    <property type="match status" value="1"/>
</dbReference>
<proteinExistence type="predicted"/>
<protein>
    <submittedName>
        <fullName evidence="3">Acyl-CoA thioesterase-1</fullName>
    </submittedName>
</protein>
<dbReference type="InterPro" id="IPR013830">
    <property type="entry name" value="SGNH_hydro"/>
</dbReference>
<dbReference type="SUPFAM" id="SSF52266">
    <property type="entry name" value="SGNH hydrolase"/>
    <property type="match status" value="1"/>
</dbReference>
<reference evidence="3 4" key="1">
    <citation type="submission" date="2016-10" db="EMBL/GenBank/DDBJ databases">
        <authorList>
            <person name="Varghese N."/>
            <person name="Submissions S."/>
        </authorList>
    </citation>
    <scope>NUCLEOTIDE SEQUENCE [LARGE SCALE GENOMIC DNA]</scope>
    <source>
        <strain evidence="3 4">DSM 17584</strain>
    </source>
</reference>
<keyword evidence="4" id="KW-1185">Reference proteome</keyword>
<dbReference type="InterPro" id="IPR036514">
    <property type="entry name" value="SGNH_hydro_sf"/>
</dbReference>
<dbReference type="Gene3D" id="3.40.50.1110">
    <property type="entry name" value="SGNH hydrolase"/>
    <property type="match status" value="1"/>
</dbReference>
<dbReference type="Pfam" id="PF13472">
    <property type="entry name" value="Lipase_GDSL_2"/>
    <property type="match status" value="1"/>
</dbReference>
<dbReference type="CDD" id="cd01822">
    <property type="entry name" value="Lysophospholipase_L1_like"/>
    <property type="match status" value="1"/>
</dbReference>
<dbReference type="EMBL" id="FNJD01000001">
    <property type="protein sequence ID" value="SDO14308.1"/>
    <property type="molecule type" value="Genomic_DNA"/>
</dbReference>
<feature type="signal peptide" evidence="1">
    <location>
        <begin position="1"/>
        <end position="19"/>
    </location>
</feature>
<feature type="chain" id="PRO_5047271422" evidence="1">
    <location>
        <begin position="20"/>
        <end position="216"/>
    </location>
</feature>
<evidence type="ECO:0000259" key="2">
    <source>
        <dbReference type="Pfam" id="PF13472"/>
    </source>
</evidence>
<dbReference type="InterPro" id="IPR051532">
    <property type="entry name" value="Ester_Hydrolysis_Enzymes"/>
</dbReference>
<organism evidence="3 4">
    <name type="scientific">Sulfitobacter litoralis</name>
    <dbReference type="NCBI Taxonomy" id="335975"/>
    <lineage>
        <taxon>Bacteria</taxon>
        <taxon>Pseudomonadati</taxon>
        <taxon>Pseudomonadota</taxon>
        <taxon>Alphaproteobacteria</taxon>
        <taxon>Rhodobacterales</taxon>
        <taxon>Roseobacteraceae</taxon>
        <taxon>Sulfitobacter</taxon>
    </lineage>
</organism>
<gene>
    <name evidence="3" type="ORF">SAMN04488512_101117</name>
</gene>
<dbReference type="RefSeq" id="WP_093731417.1">
    <property type="nucleotide sequence ID" value="NZ_FNJD01000001.1"/>
</dbReference>
<evidence type="ECO:0000313" key="4">
    <source>
        <dbReference type="Proteomes" id="UP000198646"/>
    </source>
</evidence>